<reference evidence="8" key="1">
    <citation type="submission" date="2021-02" db="EMBL/GenBank/DDBJ databases">
        <authorList>
            <person name="Nowell W R."/>
        </authorList>
    </citation>
    <scope>NUCLEOTIDE SEQUENCE</scope>
</reference>
<evidence type="ECO:0000313" key="8">
    <source>
        <dbReference type="EMBL" id="CAF1289660.1"/>
    </source>
</evidence>
<keyword evidence="4" id="KW-0255">Endonuclease</keyword>
<evidence type="ECO:0000256" key="6">
    <source>
        <dbReference type="ARBA" id="ARBA00022918"/>
    </source>
</evidence>
<dbReference type="GO" id="GO:0003964">
    <property type="term" value="F:RNA-directed DNA polymerase activity"/>
    <property type="evidence" value="ECO:0007669"/>
    <property type="project" value="UniProtKB-KW"/>
</dbReference>
<evidence type="ECO:0000313" key="10">
    <source>
        <dbReference type="Proteomes" id="UP000663864"/>
    </source>
</evidence>
<dbReference type="SUPFAM" id="SSF56672">
    <property type="entry name" value="DNA/RNA polymerases"/>
    <property type="match status" value="1"/>
</dbReference>
<dbReference type="Proteomes" id="UP000663864">
    <property type="component" value="Unassembled WGS sequence"/>
</dbReference>
<evidence type="ECO:0000313" key="9">
    <source>
        <dbReference type="EMBL" id="CAF4016412.1"/>
    </source>
</evidence>
<dbReference type="EMBL" id="CAJNOT010002158">
    <property type="protein sequence ID" value="CAF1289660.1"/>
    <property type="molecule type" value="Genomic_DNA"/>
</dbReference>
<dbReference type="PANTHER" id="PTHR37984">
    <property type="entry name" value="PROTEIN CBG26694"/>
    <property type="match status" value="1"/>
</dbReference>
<keyword evidence="3" id="KW-0540">Nuclease</keyword>
<dbReference type="InterPro" id="IPR050951">
    <property type="entry name" value="Retrovirus_Pol_polyprotein"/>
</dbReference>
<keyword evidence="2" id="KW-0548">Nucleotidyltransferase</keyword>
<name>A0A815CWS0_9BILA</name>
<evidence type="ECO:0000256" key="2">
    <source>
        <dbReference type="ARBA" id="ARBA00022695"/>
    </source>
</evidence>
<dbReference type="GO" id="GO:0016787">
    <property type="term" value="F:hydrolase activity"/>
    <property type="evidence" value="ECO:0007669"/>
    <property type="project" value="UniProtKB-KW"/>
</dbReference>
<dbReference type="AlphaFoldDB" id="A0A815CWS0"/>
<dbReference type="Pfam" id="PF17917">
    <property type="entry name" value="RT_RNaseH"/>
    <property type="match status" value="1"/>
</dbReference>
<dbReference type="InterPro" id="IPR041373">
    <property type="entry name" value="RT_RNaseH"/>
</dbReference>
<dbReference type="EMBL" id="CAJOBD010005004">
    <property type="protein sequence ID" value="CAF4016412.1"/>
    <property type="molecule type" value="Genomic_DNA"/>
</dbReference>
<comment type="caution">
    <text evidence="8">The sequence shown here is derived from an EMBL/GenBank/DDBJ whole genome shotgun (WGS) entry which is preliminary data.</text>
</comment>
<keyword evidence="1" id="KW-0808">Transferase</keyword>
<dbReference type="Pfam" id="PF00078">
    <property type="entry name" value="RVT_1"/>
    <property type="match status" value="1"/>
</dbReference>
<dbReference type="PANTHER" id="PTHR37984:SF5">
    <property type="entry name" value="PROTEIN NYNRIN-LIKE"/>
    <property type="match status" value="1"/>
</dbReference>
<proteinExistence type="predicted"/>
<evidence type="ECO:0000259" key="7">
    <source>
        <dbReference type="PROSITE" id="PS50878"/>
    </source>
</evidence>
<gene>
    <name evidence="9" type="ORF">JBS370_LOCUS27141</name>
    <name evidence="8" type="ORF">ZHD862_LOCUS27378</name>
</gene>
<dbReference type="InterPro" id="IPR043128">
    <property type="entry name" value="Rev_trsase/Diguanyl_cyclase"/>
</dbReference>
<keyword evidence="6" id="KW-0695">RNA-directed DNA polymerase</keyword>
<dbReference type="CDD" id="cd09274">
    <property type="entry name" value="RNase_HI_RT_Ty3"/>
    <property type="match status" value="1"/>
</dbReference>
<keyword evidence="5" id="KW-0378">Hydrolase</keyword>
<organism evidence="8 10">
    <name type="scientific">Rotaria sordida</name>
    <dbReference type="NCBI Taxonomy" id="392033"/>
    <lineage>
        <taxon>Eukaryota</taxon>
        <taxon>Metazoa</taxon>
        <taxon>Spiralia</taxon>
        <taxon>Gnathifera</taxon>
        <taxon>Rotifera</taxon>
        <taxon>Eurotatoria</taxon>
        <taxon>Bdelloidea</taxon>
        <taxon>Philodinida</taxon>
        <taxon>Philodinidae</taxon>
        <taxon>Rotaria</taxon>
    </lineage>
</organism>
<dbReference type="PROSITE" id="PS50878">
    <property type="entry name" value="RT_POL"/>
    <property type="match status" value="1"/>
</dbReference>
<accession>A0A815CWS0</accession>
<dbReference type="Gene3D" id="3.30.70.270">
    <property type="match status" value="2"/>
</dbReference>
<feature type="domain" description="Reverse transcriptase" evidence="7">
    <location>
        <begin position="1"/>
        <end position="67"/>
    </location>
</feature>
<sequence length="284" mass="33295">MYSTFHKYIDEFVIIYLDDILIYSMNEHDHLNHIKLDLQLLCDNHLYSNKAKYEFDVDRINFLGHIVTSIGIKANENKVIAIKNWPIPHNSTSVQSFLGAAAFYRRCIPNFSEMEALLTAPVVVTNASMIAVEGALMQNDGDGERPIPYESRQLNDVPSRYPIHEQELLAIIMCLRTWRCYLEGITFIIRIDHKSLQHISMQKHLSHCMVRWVEYLQQFNFEIEYKPGRENVVANASSRLYTLQLTAIEYNQNLDWPLLIPHYLQYREFSDDVPNEIKELIQNE</sequence>
<dbReference type="InterPro" id="IPR043502">
    <property type="entry name" value="DNA/RNA_pol_sf"/>
</dbReference>
<dbReference type="Proteomes" id="UP000663836">
    <property type="component" value="Unassembled WGS sequence"/>
</dbReference>
<evidence type="ECO:0000256" key="1">
    <source>
        <dbReference type="ARBA" id="ARBA00022679"/>
    </source>
</evidence>
<dbReference type="InterPro" id="IPR000477">
    <property type="entry name" value="RT_dom"/>
</dbReference>
<evidence type="ECO:0000256" key="3">
    <source>
        <dbReference type="ARBA" id="ARBA00022722"/>
    </source>
</evidence>
<evidence type="ECO:0000256" key="5">
    <source>
        <dbReference type="ARBA" id="ARBA00022801"/>
    </source>
</evidence>
<protein>
    <recommendedName>
        <fullName evidence="7">Reverse transcriptase domain-containing protein</fullName>
    </recommendedName>
</protein>
<dbReference type="GO" id="GO:0004519">
    <property type="term" value="F:endonuclease activity"/>
    <property type="evidence" value="ECO:0007669"/>
    <property type="project" value="UniProtKB-KW"/>
</dbReference>
<evidence type="ECO:0000256" key="4">
    <source>
        <dbReference type="ARBA" id="ARBA00022759"/>
    </source>
</evidence>